<proteinExistence type="predicted"/>
<accession>A0A7X0VK75</accession>
<organism evidence="1 2">
    <name type="scientific">Cohnella nanjingensis</name>
    <dbReference type="NCBI Taxonomy" id="1387779"/>
    <lineage>
        <taxon>Bacteria</taxon>
        <taxon>Bacillati</taxon>
        <taxon>Bacillota</taxon>
        <taxon>Bacilli</taxon>
        <taxon>Bacillales</taxon>
        <taxon>Paenibacillaceae</taxon>
        <taxon>Cohnella</taxon>
    </lineage>
</organism>
<evidence type="ECO:0008006" key="3">
    <source>
        <dbReference type="Google" id="ProtNLM"/>
    </source>
</evidence>
<gene>
    <name evidence="1" type="ORF">H7C19_32925</name>
</gene>
<evidence type="ECO:0000313" key="2">
    <source>
        <dbReference type="Proteomes" id="UP000547209"/>
    </source>
</evidence>
<reference evidence="1 2" key="1">
    <citation type="submission" date="2020-08" db="EMBL/GenBank/DDBJ databases">
        <title>Cohnella phylogeny.</title>
        <authorList>
            <person name="Dunlap C."/>
        </authorList>
    </citation>
    <scope>NUCLEOTIDE SEQUENCE [LARGE SCALE GENOMIC DNA]</scope>
    <source>
        <strain evidence="1 2">DSM 28246</strain>
    </source>
</reference>
<dbReference type="EMBL" id="JACJVP010000077">
    <property type="protein sequence ID" value="MBB6675474.1"/>
    <property type="molecule type" value="Genomic_DNA"/>
</dbReference>
<dbReference type="Gene3D" id="3.60.60.10">
    <property type="entry name" value="Penicillin V Acylase, Chain A"/>
    <property type="match status" value="1"/>
</dbReference>
<keyword evidence="2" id="KW-1185">Reference proteome</keyword>
<dbReference type="AlphaFoldDB" id="A0A7X0VK75"/>
<comment type="caution">
    <text evidence="1">The sequence shown here is derived from an EMBL/GenBank/DDBJ whole genome shotgun (WGS) entry which is preliminary data.</text>
</comment>
<dbReference type="Proteomes" id="UP000547209">
    <property type="component" value="Unassembled WGS sequence"/>
</dbReference>
<evidence type="ECO:0000313" key="1">
    <source>
        <dbReference type="EMBL" id="MBB6675474.1"/>
    </source>
</evidence>
<dbReference type="RefSeq" id="WP_185673326.1">
    <property type="nucleotide sequence ID" value="NZ_JACJVP010000077.1"/>
</dbReference>
<name>A0A7X0VK75_9BACL</name>
<protein>
    <recommendedName>
        <fullName evidence="3">NRDE family protein</fullName>
    </recommendedName>
</protein>
<sequence>MCTIGAVVCRDEADEWRVLGFKNSDSPPVGFWHGRTGSEGGYSSLAYGILPQTGVNAGVNEQGLLLISSYFGCTDPEDRGGKADSYWTGDLRGTVQAEALARCESADEALALMQERYASAEAITVGGSHILADRTGRLLAFEHLGRAAASQDASGQGWIARSNQAFGICEASQRQLSEPIRADRSLRLARAEEALKPIAGRRLEREAAIGALKSLLSSHRGESGEAPGSVCAHGVVLGRSNAALPHVTLSGLIWDATAGEMHYTLGRPCASDWHRIGFGAGGLRT</sequence>